<organism evidence="2 3">
    <name type="scientific">Alternaria burnsii</name>
    <dbReference type="NCBI Taxonomy" id="1187904"/>
    <lineage>
        <taxon>Eukaryota</taxon>
        <taxon>Fungi</taxon>
        <taxon>Dikarya</taxon>
        <taxon>Ascomycota</taxon>
        <taxon>Pezizomycotina</taxon>
        <taxon>Dothideomycetes</taxon>
        <taxon>Pleosporomycetidae</taxon>
        <taxon>Pleosporales</taxon>
        <taxon>Pleosporineae</taxon>
        <taxon>Pleosporaceae</taxon>
        <taxon>Alternaria</taxon>
        <taxon>Alternaria sect. Alternaria</taxon>
    </lineage>
</organism>
<dbReference type="InterPro" id="IPR052895">
    <property type="entry name" value="HetReg/Transcr_Mod"/>
</dbReference>
<protein>
    <recommendedName>
        <fullName evidence="1">Heterokaryon incompatibility domain-containing protein</fullName>
    </recommendedName>
</protein>
<dbReference type="AlphaFoldDB" id="A0A8H7B0Q2"/>
<reference evidence="2" key="1">
    <citation type="submission" date="2020-01" db="EMBL/GenBank/DDBJ databases">
        <authorList>
            <person name="Feng Z.H.Z."/>
        </authorList>
    </citation>
    <scope>NUCLEOTIDE SEQUENCE</scope>
    <source>
        <strain evidence="2">CBS107.38</strain>
    </source>
</reference>
<proteinExistence type="predicted"/>
<dbReference type="Pfam" id="PF26639">
    <property type="entry name" value="Het-6_barrel"/>
    <property type="match status" value="1"/>
</dbReference>
<evidence type="ECO:0000313" key="2">
    <source>
        <dbReference type="EMBL" id="KAF7672520.1"/>
    </source>
</evidence>
<evidence type="ECO:0000313" key="3">
    <source>
        <dbReference type="Proteomes" id="UP000596902"/>
    </source>
</evidence>
<dbReference type="InterPro" id="IPR010730">
    <property type="entry name" value="HET"/>
</dbReference>
<name>A0A8H7B0Q2_9PLEO</name>
<evidence type="ECO:0000259" key="1">
    <source>
        <dbReference type="Pfam" id="PF06985"/>
    </source>
</evidence>
<comment type="caution">
    <text evidence="2">The sequence shown here is derived from an EMBL/GenBank/DDBJ whole genome shotgun (WGS) entry which is preliminary data.</text>
</comment>
<reference evidence="2" key="2">
    <citation type="submission" date="2020-08" db="EMBL/GenBank/DDBJ databases">
        <title>Draft Genome Sequence of Cumin Blight Pathogen Alternaria burnsii.</title>
        <authorList>
            <person name="Feng Z."/>
        </authorList>
    </citation>
    <scope>NUCLEOTIDE SEQUENCE</scope>
    <source>
        <strain evidence="2">CBS107.38</strain>
    </source>
</reference>
<dbReference type="PANTHER" id="PTHR24148:SF73">
    <property type="entry name" value="HET DOMAIN PROTEIN (AFU_ORTHOLOGUE AFUA_8G01020)"/>
    <property type="match status" value="1"/>
</dbReference>
<gene>
    <name evidence="2" type="ORF">GT037_009551</name>
</gene>
<keyword evidence="3" id="KW-1185">Reference proteome</keyword>
<dbReference type="RefSeq" id="XP_038782873.1">
    <property type="nucleotide sequence ID" value="XM_038934598.1"/>
</dbReference>
<dbReference type="Proteomes" id="UP000596902">
    <property type="component" value="Unassembled WGS sequence"/>
</dbReference>
<accession>A0A8H7B0Q2</accession>
<sequence>MALNAHDSGRNVQQSLYDLNQNDALVATEHKIDYEPEYLYDPIFATSQIRLIEFSEIQPSSSSVNLSIRTFSLRDSEYPSYVTLSYVWGSGELSKVINISGSLLRITQNLFDVLMALSSIGKPWCASVIAEQHRYRYYWVDAICIDQNNLQERGQQVSLMGEIYSKSTCTLVWLGREYDDSGLAINLIRKLGSKLAEDFPKECVQHLISKPENKASWVALHELFKRPYWQRAWIRQEYVLSPDLIFVCGDHWCKGLELQNALLWLSDTLNLYTGMDNLLDFLKHKSKEGYATLIMGNPGYEEAKSARHMRVCLKNLKIQLPLLCLLDKSKGVKSTDARDRIFGFLGLASDTRLLFPTPGYTTSVSTVYSELVKAHVQQYRILDIICFGRSNRVEPSLPSWVPNWSGETYGVHYMVSQLNHLQEHQELMKIKKRGDWDIPAPYLASSDIPAKVNFSPDMALLSTSGLLVATIDGLGYARDLCANEFNLIQSCAEPNLVRSDSCNGSKLRVNIARALLCGRYKRRPIPARFCNPAFGEITLRAIRGIEDKGSYFPGWFEKNDSFLICGRSMRGWIEEWYAEFSSPSTKEKLSSDAHQYTLDAAAVMFYYRKRIMTTTDGRFGMAPHSSRSGDQVWVLFGCSVPVVLRQYGERWEFVGECYMDDFMDGQAIEEYRRRIRAERQVVLH</sequence>
<dbReference type="GeneID" id="62207776"/>
<dbReference type="EMBL" id="JAAABM010000016">
    <property type="protein sequence ID" value="KAF7672520.1"/>
    <property type="molecule type" value="Genomic_DNA"/>
</dbReference>
<feature type="domain" description="Heterokaryon incompatibility" evidence="1">
    <location>
        <begin position="81"/>
        <end position="237"/>
    </location>
</feature>
<dbReference type="PANTHER" id="PTHR24148">
    <property type="entry name" value="ANKYRIN REPEAT DOMAIN-CONTAINING PROTEIN 39 HOMOLOG-RELATED"/>
    <property type="match status" value="1"/>
</dbReference>
<dbReference type="Pfam" id="PF06985">
    <property type="entry name" value="HET"/>
    <property type="match status" value="1"/>
</dbReference>